<keyword evidence="4" id="KW-0804">Transcription</keyword>
<dbReference type="GO" id="GO:0001097">
    <property type="term" value="F:TFIIH-class transcription factor complex binding"/>
    <property type="evidence" value="ECO:0007669"/>
    <property type="project" value="TreeGrafter"/>
</dbReference>
<dbReference type="HOGENOM" id="CLU_056580_1_0_1"/>
<keyword evidence="3" id="KW-0238">DNA-binding</keyword>
<evidence type="ECO:0000259" key="8">
    <source>
        <dbReference type="PROSITE" id="PS51351"/>
    </source>
</evidence>
<proteinExistence type="predicted"/>
<keyword evidence="5" id="KW-0539">Nucleus</keyword>
<dbReference type="OMA" id="RTKKDNH"/>
<evidence type="ECO:0000256" key="6">
    <source>
        <dbReference type="ARBA" id="ARBA00025581"/>
    </source>
</evidence>
<dbReference type="Pfam" id="PF22254">
    <property type="entry name" value="TFA2_E-tether"/>
    <property type="match status" value="1"/>
</dbReference>
<dbReference type="FunCoup" id="G4T5K9">
    <property type="interactions" value="389"/>
</dbReference>
<dbReference type="STRING" id="1109443.G4T5K9"/>
<dbReference type="GO" id="GO:0005673">
    <property type="term" value="C:transcription factor TFIIE complex"/>
    <property type="evidence" value="ECO:0007669"/>
    <property type="project" value="InterPro"/>
</dbReference>
<evidence type="ECO:0000256" key="1">
    <source>
        <dbReference type="ARBA" id="ARBA00004123"/>
    </source>
</evidence>
<reference evidence="9 10" key="1">
    <citation type="journal article" date="2011" name="PLoS Pathog.">
        <title>Endophytic Life Strategies Decoded by Genome and Transcriptome Analyses of the Mutualistic Root Symbiont Piriformospora indica.</title>
        <authorList>
            <person name="Zuccaro A."/>
            <person name="Lahrmann U."/>
            <person name="Guldener U."/>
            <person name="Langen G."/>
            <person name="Pfiffi S."/>
            <person name="Biedenkopf D."/>
            <person name="Wong P."/>
            <person name="Samans B."/>
            <person name="Grimm C."/>
            <person name="Basiewicz M."/>
            <person name="Murat C."/>
            <person name="Martin F."/>
            <person name="Kogel K.H."/>
        </authorList>
    </citation>
    <scope>NUCLEOTIDE SEQUENCE [LARGE SCALE GENOMIC DNA]</scope>
    <source>
        <strain evidence="9 10">DSM 11827</strain>
    </source>
</reference>
<dbReference type="PIRSF" id="PIRSF016398">
    <property type="entry name" value="TFIIE-beta"/>
    <property type="match status" value="1"/>
</dbReference>
<comment type="subcellular location">
    <subcellularLocation>
        <location evidence="1">Nucleus</location>
    </subcellularLocation>
</comment>
<name>G4T5K9_SERID</name>
<evidence type="ECO:0000313" key="9">
    <source>
        <dbReference type="EMBL" id="CCA66571.1"/>
    </source>
</evidence>
<sequence>MPPVAKKPKPKNNIVYSQPKDTHQGKNENTQIHLAVTFLKDSPGMTLSLQDLSIMADVPMIMEESAAEKLRAHPKIQFHPATNLYSYKAEIVVDSKDAILTEMQRHGKKGVGVSIKNLKESWKGSVDAILELEQEGKVIIIRSGKDDNPKFAFWNPITQEQRDMQIIDDEFKTMWLEQNVPEDADIVRSLSSGDQGMTLTVSHAMATKPQQKKKARKVNKPRPTKLTNTHIQGVDLSIDYPGPSAS</sequence>
<evidence type="ECO:0000256" key="4">
    <source>
        <dbReference type="ARBA" id="ARBA00023163"/>
    </source>
</evidence>
<feature type="compositionally biased region" description="Basic residues" evidence="7">
    <location>
        <begin position="1"/>
        <end position="10"/>
    </location>
</feature>
<dbReference type="eggNOG" id="KOG3095">
    <property type="taxonomic scope" value="Eukaryota"/>
</dbReference>
<evidence type="ECO:0000256" key="2">
    <source>
        <dbReference type="ARBA" id="ARBA00023015"/>
    </source>
</evidence>
<feature type="domain" description="TFIIE beta" evidence="8">
    <location>
        <begin position="16"/>
        <end position="94"/>
    </location>
</feature>
<dbReference type="Proteomes" id="UP000007148">
    <property type="component" value="Unassembled WGS sequence"/>
</dbReference>
<dbReference type="InterPro" id="IPR003166">
    <property type="entry name" value="TFIIE_bsu_DNA-bd"/>
</dbReference>
<accession>G4T5K9</accession>
<keyword evidence="10" id="KW-1185">Reference proteome</keyword>
<dbReference type="InterPro" id="IPR054600">
    <property type="entry name" value="TFA2_E-tether"/>
</dbReference>
<dbReference type="PROSITE" id="PS51351">
    <property type="entry name" value="TFIIE_BETA_C"/>
    <property type="match status" value="1"/>
</dbReference>
<feature type="region of interest" description="Disordered" evidence="7">
    <location>
        <begin position="206"/>
        <end position="246"/>
    </location>
</feature>
<feature type="region of interest" description="Disordered" evidence="7">
    <location>
        <begin position="1"/>
        <end position="27"/>
    </location>
</feature>
<dbReference type="Pfam" id="PF02186">
    <property type="entry name" value="TFIIE_beta"/>
    <property type="match status" value="1"/>
</dbReference>
<comment type="caution">
    <text evidence="9">The sequence shown here is derived from an EMBL/GenBank/DDBJ whole genome shotgun (WGS) entry which is preliminary data.</text>
</comment>
<dbReference type="PANTHER" id="PTHR12716">
    <property type="entry name" value="TRANSCRIPTION INITIATION FACTOR IIE, BETA SUBUNIT"/>
    <property type="match status" value="1"/>
</dbReference>
<dbReference type="GO" id="GO:0006367">
    <property type="term" value="P:transcription initiation at RNA polymerase II promoter"/>
    <property type="evidence" value="ECO:0007669"/>
    <property type="project" value="InterPro"/>
</dbReference>
<dbReference type="Pfam" id="PF18121">
    <property type="entry name" value="TFA2_Winged_2"/>
    <property type="match status" value="1"/>
</dbReference>
<evidence type="ECO:0000256" key="3">
    <source>
        <dbReference type="ARBA" id="ARBA00023125"/>
    </source>
</evidence>
<dbReference type="InterPro" id="IPR040501">
    <property type="entry name" value="TFA2_Winged_2"/>
</dbReference>
<dbReference type="OrthoDB" id="3907302at2759"/>
<dbReference type="GO" id="GO:0003677">
    <property type="term" value="F:DNA binding"/>
    <property type="evidence" value="ECO:0007669"/>
    <property type="project" value="UniProtKB-KW"/>
</dbReference>
<evidence type="ECO:0000313" key="10">
    <source>
        <dbReference type="Proteomes" id="UP000007148"/>
    </source>
</evidence>
<comment type="function">
    <text evidence="6">Recruits TFIIH to the initiation complex and stimulates the RNA polymerase II C-terminal domain kinase and DNA-dependent ATPase activities of TFIIH. Both TFIIH and TFIIE are required for promoter clearance by RNA polymerase.</text>
</comment>
<dbReference type="InParanoid" id="G4T5K9"/>
<keyword evidence="2" id="KW-0805">Transcription regulation</keyword>
<dbReference type="InterPro" id="IPR016656">
    <property type="entry name" value="TFIIE-bsu"/>
</dbReference>
<evidence type="ECO:0000256" key="5">
    <source>
        <dbReference type="ARBA" id="ARBA00023242"/>
    </source>
</evidence>
<evidence type="ECO:0000256" key="7">
    <source>
        <dbReference type="SAM" id="MobiDB-lite"/>
    </source>
</evidence>
<dbReference type="AlphaFoldDB" id="G4T5K9"/>
<dbReference type="PANTHER" id="PTHR12716:SF8">
    <property type="entry name" value="TRANSCRIPTION INITIATION FACTOR IIE SUBUNIT BETA"/>
    <property type="match status" value="1"/>
</dbReference>
<gene>
    <name evidence="9" type="ORF">PIIN_00255</name>
</gene>
<protein>
    <recommendedName>
        <fullName evidence="8">TFIIE beta domain-containing protein</fullName>
    </recommendedName>
</protein>
<organism evidence="9 10">
    <name type="scientific">Serendipita indica (strain DSM 11827)</name>
    <name type="common">Root endophyte fungus</name>
    <name type="synonym">Piriformospora indica</name>
    <dbReference type="NCBI Taxonomy" id="1109443"/>
    <lineage>
        <taxon>Eukaryota</taxon>
        <taxon>Fungi</taxon>
        <taxon>Dikarya</taxon>
        <taxon>Basidiomycota</taxon>
        <taxon>Agaricomycotina</taxon>
        <taxon>Agaricomycetes</taxon>
        <taxon>Sebacinales</taxon>
        <taxon>Serendipitaceae</taxon>
        <taxon>Serendipita</taxon>
    </lineage>
</organism>
<feature type="compositionally biased region" description="Basic residues" evidence="7">
    <location>
        <begin position="210"/>
        <end position="223"/>
    </location>
</feature>
<dbReference type="EMBL" id="CAFZ01000003">
    <property type="protein sequence ID" value="CCA66571.1"/>
    <property type="molecule type" value="Genomic_DNA"/>
</dbReference>